<protein>
    <submittedName>
        <fullName evidence="2">Uncharacterized protein</fullName>
    </submittedName>
</protein>
<feature type="chain" id="PRO_5043348420" evidence="1">
    <location>
        <begin position="26"/>
        <end position="245"/>
    </location>
</feature>
<dbReference type="Proteomes" id="UP001162060">
    <property type="component" value="Unassembled WGS sequence"/>
</dbReference>
<gene>
    <name evidence="2" type="ORF">PM001_LOCUS20889</name>
</gene>
<comment type="caution">
    <text evidence="2">The sequence shown here is derived from an EMBL/GenBank/DDBJ whole genome shotgun (WGS) entry which is preliminary data.</text>
</comment>
<reference evidence="2" key="1">
    <citation type="submission" date="2024-01" db="EMBL/GenBank/DDBJ databases">
        <authorList>
            <person name="Webb A."/>
        </authorList>
    </citation>
    <scope>NUCLEOTIDE SEQUENCE</scope>
    <source>
        <strain evidence="2">Pm1</strain>
    </source>
</reference>
<dbReference type="AlphaFoldDB" id="A0AAV1UM80"/>
<feature type="signal peptide" evidence="1">
    <location>
        <begin position="1"/>
        <end position="25"/>
    </location>
</feature>
<organism evidence="2 3">
    <name type="scientific">Peronospora matthiolae</name>
    <dbReference type="NCBI Taxonomy" id="2874970"/>
    <lineage>
        <taxon>Eukaryota</taxon>
        <taxon>Sar</taxon>
        <taxon>Stramenopiles</taxon>
        <taxon>Oomycota</taxon>
        <taxon>Peronosporomycetes</taxon>
        <taxon>Peronosporales</taxon>
        <taxon>Peronosporaceae</taxon>
        <taxon>Peronospora</taxon>
    </lineage>
</organism>
<evidence type="ECO:0000256" key="1">
    <source>
        <dbReference type="SAM" id="SignalP"/>
    </source>
</evidence>
<keyword evidence="1" id="KW-0732">Signal</keyword>
<evidence type="ECO:0000313" key="3">
    <source>
        <dbReference type="Proteomes" id="UP001162060"/>
    </source>
</evidence>
<proteinExistence type="predicted"/>
<dbReference type="EMBL" id="CAKLBY020000222">
    <property type="protein sequence ID" value="CAK7935739.1"/>
    <property type="molecule type" value="Genomic_DNA"/>
</dbReference>
<sequence>MRFVIASFRVLVILAWTFDGSTVKAEVVADNPTAKRDNEERTGSIWSSLPDAWKVLHIDEWIREQLNLEGALGYGGIEKQTGKLIIHKNPVPWPRGSRTRGHPIGRDQVVNILPQSGRVQKRIELLHALRRYSADKSYADKMQSRLLAKRPEYSPQMAITWLRSGVSPDEVYKMMPIGAEESLMDYVTTTDDVDVLVHALLQWDAYVDLYRYFGYAYSFEAEMKRMENYRKFISSYRPPLRPMMA</sequence>
<evidence type="ECO:0000313" key="2">
    <source>
        <dbReference type="EMBL" id="CAK7935739.1"/>
    </source>
</evidence>
<accession>A0AAV1UM80</accession>
<name>A0AAV1UM80_9STRA</name>